<dbReference type="KEGG" id="wso:WSWS_00924"/>
<proteinExistence type="predicted"/>
<dbReference type="AlphaFoldDB" id="A0A288Q6T4"/>
<evidence type="ECO:0000313" key="2">
    <source>
        <dbReference type="Proteomes" id="UP000254912"/>
    </source>
</evidence>
<dbReference type="RefSeq" id="WP_070230175.1">
    <property type="nucleotide sequence ID" value="NZ_BJYO01000002.1"/>
</dbReference>
<dbReference type="Proteomes" id="UP000254912">
    <property type="component" value="Unassembled WGS sequence"/>
</dbReference>
<dbReference type="GeneID" id="94546121"/>
<dbReference type="EMBL" id="QRAS01000001">
    <property type="protein sequence ID" value="RDL12123.1"/>
    <property type="molecule type" value="Genomic_DNA"/>
</dbReference>
<comment type="caution">
    <text evidence="1">The sequence shown here is derived from an EMBL/GenBank/DDBJ whole genome shotgun (WGS) entry which is preliminary data.</text>
</comment>
<keyword evidence="2" id="KW-1185">Reference proteome</keyword>
<reference evidence="1 2" key="1">
    <citation type="submission" date="2018-07" db="EMBL/GenBank/DDBJ databases">
        <title>Genomic Encyclopedia of Type Strains, Phase III (KMG-III): the genomes of soil and plant-associated and newly described type strains.</title>
        <authorList>
            <person name="Whitman W."/>
        </authorList>
    </citation>
    <scope>NUCLEOTIDE SEQUENCE [LARGE SCALE GENOMIC DNA]</scope>
    <source>
        <strain evidence="1 2">CECT 7031</strain>
    </source>
</reference>
<accession>A0A288Q6T4</accession>
<organism evidence="1 2">
    <name type="scientific">Weissella soli</name>
    <dbReference type="NCBI Taxonomy" id="155866"/>
    <lineage>
        <taxon>Bacteria</taxon>
        <taxon>Bacillati</taxon>
        <taxon>Bacillota</taxon>
        <taxon>Bacilli</taxon>
        <taxon>Lactobacillales</taxon>
        <taxon>Lactobacillaceae</taxon>
        <taxon>Weissella</taxon>
    </lineage>
</organism>
<sequence>MSLYLQATIFKSSDLTIRGTYPLITYDLQMDALSNTTSTFAINDKGSSQLGDYIAIKIVNANALLYYGQLTAVDMAQDTNINTLTATYIWNVLNGEIVVGNKSGISYESHIINLIQGYVTSTETTNVLGRSLTHSTDTAFAVTSSDGLNTSNFIDYLVRGFKLHNVVVTIKDILRGTSNDVPFYYPEIDIHQITDSWNFKNNKYDFTGWTVTDSQGLRGYNNELWIVDKASTNMEKPIILAKYWLQKDGTVVKVLNSNVAQPTQVHVYLYDKTATDNPSNDSIAQTELSGNTYSHNIQFSMPIDNNFMPISKVELGLKSNIYYNQKLYKSVLSGYSLNSDSDTISLTFGNLRFGKTDIFSTTN</sequence>
<protein>
    <submittedName>
        <fullName evidence="1">Uncharacterized protein</fullName>
    </submittedName>
</protein>
<name>A0A288Q6T4_9LACO</name>
<evidence type="ECO:0000313" key="1">
    <source>
        <dbReference type="EMBL" id="RDL12123.1"/>
    </source>
</evidence>
<gene>
    <name evidence="1" type="ORF">DFP99_0554</name>
</gene>